<name>A0ABD2BD59_VESSQ</name>
<evidence type="ECO:0000313" key="2">
    <source>
        <dbReference type="Proteomes" id="UP001607302"/>
    </source>
</evidence>
<accession>A0ABD2BD59</accession>
<protein>
    <submittedName>
        <fullName evidence="1">Uncharacterized protein</fullName>
    </submittedName>
</protein>
<dbReference type="Proteomes" id="UP001607302">
    <property type="component" value="Unassembled WGS sequence"/>
</dbReference>
<organism evidence="1 2">
    <name type="scientific">Vespula squamosa</name>
    <name type="common">Southern yellow jacket</name>
    <name type="synonym">Wasp</name>
    <dbReference type="NCBI Taxonomy" id="30214"/>
    <lineage>
        <taxon>Eukaryota</taxon>
        <taxon>Metazoa</taxon>
        <taxon>Ecdysozoa</taxon>
        <taxon>Arthropoda</taxon>
        <taxon>Hexapoda</taxon>
        <taxon>Insecta</taxon>
        <taxon>Pterygota</taxon>
        <taxon>Neoptera</taxon>
        <taxon>Endopterygota</taxon>
        <taxon>Hymenoptera</taxon>
        <taxon>Apocrita</taxon>
        <taxon>Aculeata</taxon>
        <taxon>Vespoidea</taxon>
        <taxon>Vespidae</taxon>
        <taxon>Vespinae</taxon>
        <taxon>Vespula</taxon>
    </lineage>
</organism>
<sequence>MQAITLIKQRISKVIKPKEITLFHFDREHEKIYEINKLLNMMKIKYNEYEYNENEYNENRIYMPNKGYSTIYEMLNAWTYKKLLIFKYIKCAKNHKSSDCPINQHVLTAEIYILLIIKAMKYEKKS</sequence>
<dbReference type="AlphaFoldDB" id="A0ABD2BD59"/>
<keyword evidence="2" id="KW-1185">Reference proteome</keyword>
<gene>
    <name evidence="1" type="ORF">V1478_005082</name>
</gene>
<comment type="caution">
    <text evidence="1">The sequence shown here is derived from an EMBL/GenBank/DDBJ whole genome shotgun (WGS) entry which is preliminary data.</text>
</comment>
<reference evidence="1 2" key="1">
    <citation type="journal article" date="2024" name="Ann. Entomol. Soc. Am.">
        <title>Genomic analyses of the southern and eastern yellowjacket wasps (Hymenoptera: Vespidae) reveal evolutionary signatures of social life.</title>
        <authorList>
            <person name="Catto M.A."/>
            <person name="Caine P.B."/>
            <person name="Orr S.E."/>
            <person name="Hunt B.G."/>
            <person name="Goodisman M.A.D."/>
        </authorList>
    </citation>
    <scope>NUCLEOTIDE SEQUENCE [LARGE SCALE GENOMIC DNA]</scope>
    <source>
        <strain evidence="1">233</strain>
        <tissue evidence="1">Head and thorax</tissue>
    </source>
</reference>
<proteinExistence type="predicted"/>
<dbReference type="EMBL" id="JAUDFV010000110">
    <property type="protein sequence ID" value="KAL2730669.1"/>
    <property type="molecule type" value="Genomic_DNA"/>
</dbReference>
<evidence type="ECO:0000313" key="1">
    <source>
        <dbReference type="EMBL" id="KAL2730669.1"/>
    </source>
</evidence>